<comment type="cofactor">
    <cofactor evidence="1">
        <name>Zn(2+)</name>
        <dbReference type="ChEBI" id="CHEBI:29105"/>
    </cofactor>
</comment>
<dbReference type="Proteomes" id="UP000663792">
    <property type="component" value="Unassembled WGS sequence"/>
</dbReference>
<keyword evidence="3" id="KW-0645">Protease</keyword>
<name>A0A939C0A2_9ACTN</name>
<evidence type="ECO:0000313" key="12">
    <source>
        <dbReference type="Proteomes" id="UP000663792"/>
    </source>
</evidence>
<evidence type="ECO:0000256" key="4">
    <source>
        <dbReference type="ARBA" id="ARBA00022723"/>
    </source>
</evidence>
<keyword evidence="4" id="KW-0479">Metal-binding</keyword>
<dbReference type="InterPro" id="IPR000718">
    <property type="entry name" value="Peptidase_M13"/>
</dbReference>
<feature type="domain" description="Peptidase M13 N-terminal" evidence="10">
    <location>
        <begin position="35"/>
        <end position="425"/>
    </location>
</feature>
<proteinExistence type="inferred from homology"/>
<evidence type="ECO:0000259" key="10">
    <source>
        <dbReference type="Pfam" id="PF05649"/>
    </source>
</evidence>
<evidence type="ECO:0000256" key="3">
    <source>
        <dbReference type="ARBA" id="ARBA00022670"/>
    </source>
</evidence>
<dbReference type="InterPro" id="IPR024079">
    <property type="entry name" value="MetalloPept_cat_dom_sf"/>
</dbReference>
<dbReference type="GO" id="GO:0005886">
    <property type="term" value="C:plasma membrane"/>
    <property type="evidence" value="ECO:0007669"/>
    <property type="project" value="TreeGrafter"/>
</dbReference>
<gene>
    <name evidence="11" type="ORF">JL106_17150</name>
</gene>
<dbReference type="RefSeq" id="WP_205261981.1">
    <property type="nucleotide sequence ID" value="NZ_JAERWK010000023.1"/>
</dbReference>
<comment type="caution">
    <text evidence="11">The sequence shown here is derived from an EMBL/GenBank/DDBJ whole genome shotgun (WGS) entry which is preliminary data.</text>
</comment>
<accession>A0A939C0A2</accession>
<dbReference type="AlphaFoldDB" id="A0A939C0A2"/>
<dbReference type="InterPro" id="IPR042089">
    <property type="entry name" value="Peptidase_M13_dom_2"/>
</dbReference>
<organism evidence="11 12">
    <name type="scientific">Nakamurella leprariae</name>
    <dbReference type="NCBI Taxonomy" id="2803911"/>
    <lineage>
        <taxon>Bacteria</taxon>
        <taxon>Bacillati</taxon>
        <taxon>Actinomycetota</taxon>
        <taxon>Actinomycetes</taxon>
        <taxon>Nakamurellales</taxon>
        <taxon>Nakamurellaceae</taxon>
        <taxon>Nakamurella</taxon>
    </lineage>
</organism>
<dbReference type="PROSITE" id="PS51885">
    <property type="entry name" value="NEPRILYSIN"/>
    <property type="match status" value="1"/>
</dbReference>
<keyword evidence="6" id="KW-0862">Zinc</keyword>
<dbReference type="PANTHER" id="PTHR11733:SF167">
    <property type="entry name" value="FI17812P1-RELATED"/>
    <property type="match status" value="1"/>
</dbReference>
<dbReference type="Gene3D" id="3.40.390.10">
    <property type="entry name" value="Collagenase (Catalytic Domain)"/>
    <property type="match status" value="1"/>
</dbReference>
<dbReference type="PANTHER" id="PTHR11733">
    <property type="entry name" value="ZINC METALLOPROTEASE FAMILY M13 NEPRILYSIN-RELATED"/>
    <property type="match status" value="1"/>
</dbReference>
<dbReference type="Pfam" id="PF05649">
    <property type="entry name" value="Peptidase_M13_N"/>
    <property type="match status" value="1"/>
</dbReference>
<evidence type="ECO:0000256" key="8">
    <source>
        <dbReference type="SAM" id="MobiDB-lite"/>
    </source>
</evidence>
<dbReference type="InterPro" id="IPR018497">
    <property type="entry name" value="Peptidase_M13_C"/>
</dbReference>
<dbReference type="GO" id="GO:0004222">
    <property type="term" value="F:metalloendopeptidase activity"/>
    <property type="evidence" value="ECO:0007669"/>
    <property type="project" value="InterPro"/>
</dbReference>
<dbReference type="Gene3D" id="1.10.1380.10">
    <property type="entry name" value="Neutral endopeptidase , domain2"/>
    <property type="match status" value="1"/>
</dbReference>
<feature type="domain" description="Peptidase M13 C-terminal" evidence="9">
    <location>
        <begin position="477"/>
        <end position="676"/>
    </location>
</feature>
<dbReference type="PRINTS" id="PR00786">
    <property type="entry name" value="NEPRILYSIN"/>
</dbReference>
<sequence length="679" mass="75452">MSVLPRSAVPVTGTDQSDPAGDLLHGPAADSSVRPQDDLFRAVNGTWLREAEIPADRPVDGAFYRLRDESEAACRVIVERAAQECAAVPVPESGIGSPATALPPTQLIGQLYRSFMDTERLEELGLRPLREQAEVIGAIDDIPSLVTEMGALRRRGVPGAFWLEVDTDPARPQGYITNFWQGGLGLPDESYYREERYASVRGSYREHVERMLGLAGLPDPAAAAGRVFDLETEIAAAHWDRVRSRDQDQTYNRRDREDVDALLSRELLTAWAIGAGVSQRVLDEVVVRQVSYFEQLGRMLTEDRLEQWRDWLTWKAVHAMAPLGPDELVQANFDFYGRILSGTPQLRERWKRGVGLVEQSVGEALGELYVAEHFPPTAKERMDVLVGHLLQAYRRSITALPWMSEETKVRALDKLGAFTPKVGYPVRWRDYTGLVFDPDDLLGNAARAAAFEWDRDLAKIGAPVDRDEWFMTPQTVNAYYNPGMNEIVFPAAILRPPFFDVDGSDAANYGAIGAVIGHEIGHGFDDQGAKYDGRGALHDWWTAADKEAFQALTARLIEQYSALEPAQLPGQHLNGALTVGENIGDLGGLGIALQALTLAGTAGGDPAKGVQAFFAAWARVWQSKIRDEQLQQYLAIDPHSPAEFRCNQVVRNLDEFHRAFEVQPGDGMWLDPQERVRIW</sequence>
<keyword evidence="12" id="KW-1185">Reference proteome</keyword>
<dbReference type="GO" id="GO:0046872">
    <property type="term" value="F:metal ion binding"/>
    <property type="evidence" value="ECO:0007669"/>
    <property type="project" value="UniProtKB-KW"/>
</dbReference>
<reference evidence="11" key="1">
    <citation type="submission" date="2021-01" db="EMBL/GenBank/DDBJ databases">
        <title>YIM 132084 draft genome.</title>
        <authorList>
            <person name="An D."/>
        </authorList>
    </citation>
    <scope>NUCLEOTIDE SEQUENCE</scope>
    <source>
        <strain evidence="11">YIM 132084</strain>
    </source>
</reference>
<evidence type="ECO:0000256" key="5">
    <source>
        <dbReference type="ARBA" id="ARBA00022801"/>
    </source>
</evidence>
<comment type="similarity">
    <text evidence="2">Belongs to the peptidase M13 family.</text>
</comment>
<protein>
    <submittedName>
        <fullName evidence="11">Peptidase M13</fullName>
    </submittedName>
</protein>
<keyword evidence="7" id="KW-0482">Metalloprotease</keyword>
<dbReference type="CDD" id="cd08662">
    <property type="entry name" value="M13"/>
    <property type="match status" value="1"/>
</dbReference>
<dbReference type="GO" id="GO:0016485">
    <property type="term" value="P:protein processing"/>
    <property type="evidence" value="ECO:0007669"/>
    <property type="project" value="TreeGrafter"/>
</dbReference>
<evidence type="ECO:0000256" key="2">
    <source>
        <dbReference type="ARBA" id="ARBA00007357"/>
    </source>
</evidence>
<feature type="region of interest" description="Disordered" evidence="8">
    <location>
        <begin position="1"/>
        <end position="32"/>
    </location>
</feature>
<evidence type="ECO:0000259" key="9">
    <source>
        <dbReference type="Pfam" id="PF01431"/>
    </source>
</evidence>
<evidence type="ECO:0000256" key="6">
    <source>
        <dbReference type="ARBA" id="ARBA00022833"/>
    </source>
</evidence>
<dbReference type="SUPFAM" id="SSF55486">
    <property type="entry name" value="Metalloproteases ('zincins'), catalytic domain"/>
    <property type="match status" value="1"/>
</dbReference>
<keyword evidence="5" id="KW-0378">Hydrolase</keyword>
<dbReference type="InterPro" id="IPR008753">
    <property type="entry name" value="Peptidase_M13_N"/>
</dbReference>
<dbReference type="EMBL" id="JAERWK010000023">
    <property type="protein sequence ID" value="MBM9469015.1"/>
    <property type="molecule type" value="Genomic_DNA"/>
</dbReference>
<evidence type="ECO:0000313" key="11">
    <source>
        <dbReference type="EMBL" id="MBM9469015.1"/>
    </source>
</evidence>
<dbReference type="Pfam" id="PF01431">
    <property type="entry name" value="Peptidase_M13"/>
    <property type="match status" value="1"/>
</dbReference>
<evidence type="ECO:0000256" key="1">
    <source>
        <dbReference type="ARBA" id="ARBA00001947"/>
    </source>
</evidence>
<evidence type="ECO:0000256" key="7">
    <source>
        <dbReference type="ARBA" id="ARBA00023049"/>
    </source>
</evidence>